<proteinExistence type="predicted"/>
<organism evidence="1 2">
    <name type="scientific">Streptomyces purpureus</name>
    <dbReference type="NCBI Taxonomy" id="1951"/>
    <lineage>
        <taxon>Bacteria</taxon>
        <taxon>Bacillati</taxon>
        <taxon>Actinomycetota</taxon>
        <taxon>Actinomycetes</taxon>
        <taxon>Kitasatosporales</taxon>
        <taxon>Streptomycetaceae</taxon>
        <taxon>Streptomyces</taxon>
    </lineage>
</organism>
<protein>
    <submittedName>
        <fullName evidence="1">Uncharacterized protein</fullName>
    </submittedName>
</protein>
<comment type="caution">
    <text evidence="1">The sequence shown here is derived from an EMBL/GenBank/DDBJ whole genome shotgun (WGS) entry which is preliminary data.</text>
</comment>
<evidence type="ECO:0000313" key="2">
    <source>
        <dbReference type="Proteomes" id="UP000619486"/>
    </source>
</evidence>
<dbReference type="EMBL" id="BMQQ01000016">
    <property type="protein sequence ID" value="GGT43523.1"/>
    <property type="molecule type" value="Genomic_DNA"/>
</dbReference>
<reference evidence="1" key="1">
    <citation type="journal article" date="2014" name="Int. J. Syst. Evol. Microbiol.">
        <title>Complete genome sequence of Corynebacterium casei LMG S-19264T (=DSM 44701T), isolated from a smear-ripened cheese.</title>
        <authorList>
            <consortium name="US DOE Joint Genome Institute (JGI-PGF)"/>
            <person name="Walter F."/>
            <person name="Albersmeier A."/>
            <person name="Kalinowski J."/>
            <person name="Ruckert C."/>
        </authorList>
    </citation>
    <scope>NUCLEOTIDE SEQUENCE</scope>
    <source>
        <strain evidence="1">JCM 3172</strain>
    </source>
</reference>
<dbReference type="Proteomes" id="UP000619486">
    <property type="component" value="Unassembled WGS sequence"/>
</dbReference>
<accession>A0A918LSL6</accession>
<evidence type="ECO:0000313" key="1">
    <source>
        <dbReference type="EMBL" id="GGT43523.1"/>
    </source>
</evidence>
<dbReference type="AlphaFoldDB" id="A0A918LSL6"/>
<gene>
    <name evidence="1" type="ORF">GCM10014713_41550</name>
</gene>
<name>A0A918LSL6_9ACTN</name>
<dbReference type="RefSeq" id="WP_189203060.1">
    <property type="nucleotide sequence ID" value="NZ_BMQQ01000016.1"/>
</dbReference>
<reference evidence="1" key="2">
    <citation type="submission" date="2020-09" db="EMBL/GenBank/DDBJ databases">
        <authorList>
            <person name="Sun Q."/>
            <person name="Ohkuma M."/>
        </authorList>
    </citation>
    <scope>NUCLEOTIDE SEQUENCE</scope>
    <source>
        <strain evidence="1">JCM 3172</strain>
    </source>
</reference>
<sequence>MTDYDRDPEALAWARTKVQHEIDRANQFVASATTVGDQDAADRWSFAARHLRRTLIGGEGCVMGRFDERLPELHRAVDNALPAAVDRAVRRDHSLCGAEPCSDCR</sequence>
<keyword evidence="2" id="KW-1185">Reference proteome</keyword>